<feature type="chain" id="PRO_5046438506" evidence="1">
    <location>
        <begin position="30"/>
        <end position="268"/>
    </location>
</feature>
<gene>
    <name evidence="2" type="ORF">ACFOZ9_15390</name>
</gene>
<reference evidence="3" key="1">
    <citation type="journal article" date="2019" name="Int. J. Syst. Evol. Microbiol.">
        <title>The Global Catalogue of Microorganisms (GCM) 10K type strain sequencing project: providing services to taxonomists for standard genome sequencing and annotation.</title>
        <authorList>
            <consortium name="The Broad Institute Genomics Platform"/>
            <consortium name="The Broad Institute Genome Sequencing Center for Infectious Disease"/>
            <person name="Wu L."/>
            <person name="Ma J."/>
        </authorList>
    </citation>
    <scope>NUCLEOTIDE SEQUENCE [LARGE SCALE GENOMIC DNA]</scope>
    <source>
        <strain evidence="3">CCUG 56029</strain>
    </source>
</reference>
<accession>A0ABV8XRS5</accession>
<keyword evidence="1" id="KW-0732">Signal</keyword>
<dbReference type="EMBL" id="JBHSEH010000022">
    <property type="protein sequence ID" value="MFC4427601.1"/>
    <property type="molecule type" value="Genomic_DNA"/>
</dbReference>
<keyword evidence="3" id="KW-1185">Reference proteome</keyword>
<dbReference type="RefSeq" id="WP_380041239.1">
    <property type="nucleotide sequence ID" value="NZ_JBHSEH010000022.1"/>
</dbReference>
<dbReference type="Proteomes" id="UP001595998">
    <property type="component" value="Unassembled WGS sequence"/>
</dbReference>
<proteinExistence type="predicted"/>
<protein>
    <submittedName>
        <fullName evidence="2">Uncharacterized protein</fullName>
    </submittedName>
</protein>
<name>A0ABV8XRS5_9DEIO</name>
<comment type="caution">
    <text evidence="2">The sequence shown here is derived from an EMBL/GenBank/DDBJ whole genome shotgun (WGS) entry which is preliminary data.</text>
</comment>
<evidence type="ECO:0000313" key="2">
    <source>
        <dbReference type="EMBL" id="MFC4427601.1"/>
    </source>
</evidence>
<sequence length="268" mass="26877">MSLVHTSARALTLLTAGFLATASAQTAPATTPTTPARSAAASASRPSAATARVASAVAIELSALAKGQIIRCPAALKLDPQAVCLYTKNSTSALKPLVRGKLGARVVGDWKTASKSSSLFVAEKAGGPVAAFVLISDLGPNESLMVIDAVQATPAAAARVTVPAGVIKGQPYVLGSDLVGVVNVSSLGSGRFRLNVGTQAPLTVTVGQKIAQREGGNVELPLAPATDGKNLIFPLVGLRSLGCTVTPSGSNVTVACGTESVGLKPIVF</sequence>
<evidence type="ECO:0000313" key="3">
    <source>
        <dbReference type="Proteomes" id="UP001595998"/>
    </source>
</evidence>
<feature type="signal peptide" evidence="1">
    <location>
        <begin position="1"/>
        <end position="29"/>
    </location>
</feature>
<organism evidence="2 3">
    <name type="scientific">Deinococcus navajonensis</name>
    <dbReference type="NCBI Taxonomy" id="309884"/>
    <lineage>
        <taxon>Bacteria</taxon>
        <taxon>Thermotogati</taxon>
        <taxon>Deinococcota</taxon>
        <taxon>Deinococci</taxon>
        <taxon>Deinococcales</taxon>
        <taxon>Deinococcaceae</taxon>
        <taxon>Deinococcus</taxon>
    </lineage>
</organism>
<evidence type="ECO:0000256" key="1">
    <source>
        <dbReference type="SAM" id="SignalP"/>
    </source>
</evidence>